<evidence type="ECO:0000313" key="2">
    <source>
        <dbReference type="Proteomes" id="UP000030762"/>
    </source>
</evidence>
<dbReference type="InterPro" id="IPR002110">
    <property type="entry name" value="Ankyrin_rpt"/>
</dbReference>
<dbReference type="GeneID" id="19950523"/>
<dbReference type="InParanoid" id="T0Q3U6"/>
<dbReference type="PANTHER" id="PTHR46586:SF3">
    <property type="entry name" value="ANKYRIN REPEAT-CONTAINING PROTEIN"/>
    <property type="match status" value="1"/>
</dbReference>
<dbReference type="RefSeq" id="XP_008613970.1">
    <property type="nucleotide sequence ID" value="XM_008615748.1"/>
</dbReference>
<dbReference type="Proteomes" id="UP000030762">
    <property type="component" value="Unassembled WGS sequence"/>
</dbReference>
<dbReference type="PANTHER" id="PTHR46586">
    <property type="entry name" value="ANKYRIN REPEAT-CONTAINING PROTEIN"/>
    <property type="match status" value="1"/>
</dbReference>
<name>T0Q3U6_SAPDV</name>
<protein>
    <submittedName>
        <fullName evidence="1">Uncharacterized protein</fullName>
    </submittedName>
</protein>
<evidence type="ECO:0000313" key="1">
    <source>
        <dbReference type="EMBL" id="EQC32469.1"/>
    </source>
</evidence>
<dbReference type="InterPro" id="IPR052050">
    <property type="entry name" value="SecEffector_AnkRepeat"/>
</dbReference>
<proteinExistence type="predicted"/>
<dbReference type="OMA" id="AKQDHEM"/>
<keyword evidence="2" id="KW-1185">Reference proteome</keyword>
<dbReference type="Pfam" id="PF13637">
    <property type="entry name" value="Ank_4"/>
    <property type="match status" value="1"/>
</dbReference>
<dbReference type="AlphaFoldDB" id="T0Q3U6"/>
<dbReference type="VEuPathDB" id="FungiDB:SDRG_09796"/>
<accession>T0Q3U6</accession>
<dbReference type="EMBL" id="JH767163">
    <property type="protein sequence ID" value="EQC32469.1"/>
    <property type="molecule type" value="Genomic_DNA"/>
</dbReference>
<reference evidence="1 2" key="1">
    <citation type="submission" date="2012-04" db="EMBL/GenBank/DDBJ databases">
        <title>The Genome Sequence of Saprolegnia declina VS20.</title>
        <authorList>
            <consortium name="The Broad Institute Genome Sequencing Platform"/>
            <person name="Russ C."/>
            <person name="Nusbaum C."/>
            <person name="Tyler B."/>
            <person name="van West P."/>
            <person name="Dieguez-Uribeondo J."/>
            <person name="de Bruijn I."/>
            <person name="Tripathy S."/>
            <person name="Jiang R."/>
            <person name="Young S.K."/>
            <person name="Zeng Q."/>
            <person name="Gargeya S."/>
            <person name="Fitzgerald M."/>
            <person name="Haas B."/>
            <person name="Abouelleil A."/>
            <person name="Alvarado L."/>
            <person name="Arachchi H.M."/>
            <person name="Berlin A."/>
            <person name="Chapman S.B."/>
            <person name="Goldberg J."/>
            <person name="Griggs A."/>
            <person name="Gujja S."/>
            <person name="Hansen M."/>
            <person name="Howarth C."/>
            <person name="Imamovic A."/>
            <person name="Larimer J."/>
            <person name="McCowen C."/>
            <person name="Montmayeur A."/>
            <person name="Murphy C."/>
            <person name="Neiman D."/>
            <person name="Pearson M."/>
            <person name="Priest M."/>
            <person name="Roberts A."/>
            <person name="Saif S."/>
            <person name="Shea T."/>
            <person name="Sisk P."/>
            <person name="Sykes S."/>
            <person name="Wortman J."/>
            <person name="Nusbaum C."/>
            <person name="Birren B."/>
        </authorList>
    </citation>
    <scope>NUCLEOTIDE SEQUENCE [LARGE SCALE GENOMIC DNA]</scope>
    <source>
        <strain evidence="1 2">VS20</strain>
    </source>
</reference>
<dbReference type="SUPFAM" id="SSF48403">
    <property type="entry name" value="Ankyrin repeat"/>
    <property type="match status" value="2"/>
</dbReference>
<sequence length="540" mass="59212">MELAAFNGDLTSLELLHKSRLRVGSERAIVYAAYRGHMHVLDWLHQNRRDGCGEDAMALAATAGHLNVVRWLHEIYGLWRTHAALATAAYKGHLAMVTYLLGVPTDSSGPQGDARALDAWEATSVLRSPDLVAIIIAYQEGLPGDIAVVQRLADAVQITRCFSQRPPTAYLAHVPARFASLPYLQRYPHSTTKLPHHALFVSSDVYDRALAHHLSVVEGDVALVQRWLRWDASLCTSATLELAAAASQGPILRLLFEQFPALATPKMMDLVAMSGDLPLLLWLHEAGVACTTAAMDGAAMNGHYDIVIFLHSARTEGCTIAAATAAAVNGHASIVRFLLEQRTEGVDPTLQFSRPHGKHKTCSVNGTTPLEAVNLVAATTELSDTGFTAIVDKGSLVTLQYVYSRGYLKRMTNQVLELAVAKQDHEMLRYILDCVDQENPLRPSDEEWLPPVVCACDLHSQVSTFNGDLVSLELLHKSRLRVGSERAIVYAAYRGHMHTQWLSLPPPATGTLCAGSMRSTVYGEPTPPWPQRRTKATSRW</sequence>
<dbReference type="InterPro" id="IPR036770">
    <property type="entry name" value="Ankyrin_rpt-contain_sf"/>
</dbReference>
<organism evidence="1 2">
    <name type="scientific">Saprolegnia diclina (strain VS20)</name>
    <dbReference type="NCBI Taxonomy" id="1156394"/>
    <lineage>
        <taxon>Eukaryota</taxon>
        <taxon>Sar</taxon>
        <taxon>Stramenopiles</taxon>
        <taxon>Oomycota</taxon>
        <taxon>Saprolegniomycetes</taxon>
        <taxon>Saprolegniales</taxon>
        <taxon>Saprolegniaceae</taxon>
        <taxon>Saprolegnia</taxon>
    </lineage>
</organism>
<gene>
    <name evidence="1" type="ORF">SDRG_09796</name>
</gene>
<dbReference type="Gene3D" id="1.25.40.20">
    <property type="entry name" value="Ankyrin repeat-containing domain"/>
    <property type="match status" value="2"/>
</dbReference>